<dbReference type="AlphaFoldDB" id="A0A5S3PBR4"/>
<feature type="domain" description="YdhG-like" evidence="1">
    <location>
        <begin position="22"/>
        <end position="124"/>
    </location>
</feature>
<dbReference type="InterPro" id="IPR014922">
    <property type="entry name" value="YdhG-like"/>
</dbReference>
<dbReference type="Proteomes" id="UP000309550">
    <property type="component" value="Unassembled WGS sequence"/>
</dbReference>
<organism evidence="2 3">
    <name type="scientific">Sulfitobacter sabulilitoris</name>
    <dbReference type="NCBI Taxonomy" id="2562655"/>
    <lineage>
        <taxon>Bacteria</taxon>
        <taxon>Pseudomonadati</taxon>
        <taxon>Pseudomonadota</taxon>
        <taxon>Alphaproteobacteria</taxon>
        <taxon>Rhodobacterales</taxon>
        <taxon>Roseobacteraceae</taxon>
        <taxon>Sulfitobacter</taxon>
    </lineage>
</organism>
<protein>
    <submittedName>
        <fullName evidence="2">DUF1801 domain-containing protein</fullName>
    </submittedName>
</protein>
<comment type="caution">
    <text evidence="2">The sequence shown here is derived from an EMBL/GenBank/DDBJ whole genome shotgun (WGS) entry which is preliminary data.</text>
</comment>
<accession>A0A5S3PBR4</accession>
<sequence>MTQANPPDAAAFLAAVAPPRRHDEARRLDALFREVTGWQPRLWRGGILGYGTYDYTYASGRSGTYFATGFAPRRARLSIYILPGYADFGPILNRLGKHRLGKSCLYLNALQDADPDVLTELIRAGLADLSRRWPVRPT</sequence>
<name>A0A5S3PBR4_9RHOB</name>
<evidence type="ECO:0000259" key="1">
    <source>
        <dbReference type="Pfam" id="PF08818"/>
    </source>
</evidence>
<dbReference type="EMBL" id="VANS01000004">
    <property type="protein sequence ID" value="TMM51130.1"/>
    <property type="molecule type" value="Genomic_DNA"/>
</dbReference>
<evidence type="ECO:0000313" key="2">
    <source>
        <dbReference type="EMBL" id="TMM51130.1"/>
    </source>
</evidence>
<reference evidence="2 3" key="1">
    <citation type="submission" date="2019-05" db="EMBL/GenBank/DDBJ databases">
        <title>Sulfitobacter sabulilitoris sp. nov., isolated from a marine sand.</title>
        <authorList>
            <person name="Yoon J.-H."/>
        </authorList>
    </citation>
    <scope>NUCLEOTIDE SEQUENCE [LARGE SCALE GENOMIC DNA]</scope>
    <source>
        <strain evidence="2 3">HSMS-29</strain>
    </source>
</reference>
<evidence type="ECO:0000313" key="3">
    <source>
        <dbReference type="Proteomes" id="UP000309550"/>
    </source>
</evidence>
<gene>
    <name evidence="2" type="ORF">FDT80_14785</name>
</gene>
<dbReference type="Pfam" id="PF08818">
    <property type="entry name" value="DUF1801"/>
    <property type="match status" value="1"/>
</dbReference>
<keyword evidence="3" id="KW-1185">Reference proteome</keyword>
<dbReference type="OrthoDB" id="5951444at2"/>
<proteinExistence type="predicted"/>
<dbReference type="RefSeq" id="WP_138663090.1">
    <property type="nucleotide sequence ID" value="NZ_VANS01000004.1"/>
</dbReference>